<comment type="caution">
    <text evidence="1">The sequence shown here is derived from an EMBL/GenBank/DDBJ whole genome shotgun (WGS) entry which is preliminary data.</text>
</comment>
<name>A0ACC2LA95_PERAE</name>
<evidence type="ECO:0000313" key="1">
    <source>
        <dbReference type="EMBL" id="KAJ8629983.1"/>
    </source>
</evidence>
<sequence length="475" mass="51482">MSNSSNTHVLVFPYPAQGHMIPLLDFSYILSRRGLTITILITPQNLPILQPLLSKSTNIQPLILPFPKCPSIPQGIENVQDLPPTGFLSMMQAMSHLHQPIIQWFRSHPSPPVAIISDLFLGWTHHLASDLGVPRVLFSPSGAKTVAFINSLWRTMPAPPGPVCFPEIPSSPKYPWSQVSPVYRSYRKGDPVSEFIKDGMLANSASWGVVYNSFAELEREYLDYTRRDLCHTRVWAVGPLLPAKEVGSVHRGGSGSMPAGEVMSWLDNCADASVVYVCFGSQAVLTRRQMEALADGLDRSGARFVWGVKGATKGHEAVGEQAELGAVPAGLEERVAGRGLIIRGWAPQVAILSHRATGAFLTHCGWNSVLEAIVAGVPMLTWAMTADQFSNATLLVDDLGAGVRVCEGAQAIPDSDELARALAESVMSSPAKWVRAKELSRMAMGAVEEGGSSFRDIDALVKELRGLNAKKEGEI</sequence>
<organism evidence="1 2">
    <name type="scientific">Persea americana</name>
    <name type="common">Avocado</name>
    <dbReference type="NCBI Taxonomy" id="3435"/>
    <lineage>
        <taxon>Eukaryota</taxon>
        <taxon>Viridiplantae</taxon>
        <taxon>Streptophyta</taxon>
        <taxon>Embryophyta</taxon>
        <taxon>Tracheophyta</taxon>
        <taxon>Spermatophyta</taxon>
        <taxon>Magnoliopsida</taxon>
        <taxon>Magnoliidae</taxon>
        <taxon>Laurales</taxon>
        <taxon>Lauraceae</taxon>
        <taxon>Persea</taxon>
    </lineage>
</organism>
<proteinExistence type="predicted"/>
<dbReference type="EMBL" id="CM056815">
    <property type="protein sequence ID" value="KAJ8629983.1"/>
    <property type="molecule type" value="Genomic_DNA"/>
</dbReference>
<dbReference type="Proteomes" id="UP001234297">
    <property type="component" value="Chromosome 7"/>
</dbReference>
<gene>
    <name evidence="1" type="ORF">MRB53_023306</name>
</gene>
<evidence type="ECO:0000313" key="2">
    <source>
        <dbReference type="Proteomes" id="UP001234297"/>
    </source>
</evidence>
<accession>A0ACC2LA95</accession>
<keyword evidence="2" id="KW-1185">Reference proteome</keyword>
<protein>
    <submittedName>
        <fullName evidence="1">Uncharacterized protein</fullName>
    </submittedName>
</protein>
<reference evidence="1 2" key="1">
    <citation type="journal article" date="2022" name="Hortic Res">
        <title>A haplotype resolved chromosomal level avocado genome allows analysis of novel avocado genes.</title>
        <authorList>
            <person name="Nath O."/>
            <person name="Fletcher S.J."/>
            <person name="Hayward A."/>
            <person name="Shaw L.M."/>
            <person name="Masouleh A.K."/>
            <person name="Furtado A."/>
            <person name="Henry R.J."/>
            <person name="Mitter N."/>
        </authorList>
    </citation>
    <scope>NUCLEOTIDE SEQUENCE [LARGE SCALE GENOMIC DNA]</scope>
    <source>
        <strain evidence="2">cv. Hass</strain>
    </source>
</reference>